<dbReference type="GO" id="GO:0003700">
    <property type="term" value="F:DNA-binding transcription factor activity"/>
    <property type="evidence" value="ECO:0007669"/>
    <property type="project" value="TreeGrafter"/>
</dbReference>
<dbReference type="Gene3D" id="1.10.260.40">
    <property type="entry name" value="lambda repressor-like DNA-binding domains"/>
    <property type="match status" value="1"/>
</dbReference>
<name>A0A6N9H5U1_9MICO</name>
<dbReference type="PROSITE" id="PS50932">
    <property type="entry name" value="HTH_LACI_2"/>
    <property type="match status" value="1"/>
</dbReference>
<gene>
    <name evidence="5" type="ORF">GSY69_03790</name>
</gene>
<dbReference type="PANTHER" id="PTHR30146:SF109">
    <property type="entry name" value="HTH-TYPE TRANSCRIPTIONAL REGULATOR GALS"/>
    <property type="match status" value="1"/>
</dbReference>
<evidence type="ECO:0000313" key="5">
    <source>
        <dbReference type="EMBL" id="MYM19116.1"/>
    </source>
</evidence>
<evidence type="ECO:0000256" key="1">
    <source>
        <dbReference type="ARBA" id="ARBA00023015"/>
    </source>
</evidence>
<protein>
    <submittedName>
        <fullName evidence="5">Substrate-binding domain-containing protein</fullName>
    </submittedName>
</protein>
<dbReference type="SUPFAM" id="SSF47413">
    <property type="entry name" value="lambda repressor-like DNA-binding domains"/>
    <property type="match status" value="1"/>
</dbReference>
<dbReference type="InterPro" id="IPR010982">
    <property type="entry name" value="Lambda_DNA-bd_dom_sf"/>
</dbReference>
<dbReference type="Gene3D" id="3.40.50.2300">
    <property type="match status" value="2"/>
</dbReference>
<evidence type="ECO:0000313" key="6">
    <source>
        <dbReference type="Proteomes" id="UP000469215"/>
    </source>
</evidence>
<feature type="domain" description="HTH lacI-type" evidence="4">
    <location>
        <begin position="1"/>
        <end position="55"/>
    </location>
</feature>
<accession>A0A6N9H5U1</accession>
<keyword evidence="6" id="KW-1185">Reference proteome</keyword>
<dbReference type="PROSITE" id="PS00356">
    <property type="entry name" value="HTH_LACI_1"/>
    <property type="match status" value="1"/>
</dbReference>
<comment type="caution">
    <text evidence="5">The sequence shown here is derived from an EMBL/GenBank/DDBJ whole genome shotgun (WGS) entry which is preliminary data.</text>
</comment>
<dbReference type="InterPro" id="IPR028082">
    <property type="entry name" value="Peripla_BP_I"/>
</dbReference>
<dbReference type="InterPro" id="IPR000843">
    <property type="entry name" value="HTH_LacI"/>
</dbReference>
<dbReference type="Pfam" id="PF00356">
    <property type="entry name" value="LacI"/>
    <property type="match status" value="1"/>
</dbReference>
<dbReference type="EMBL" id="WWEQ01000010">
    <property type="protein sequence ID" value="MYM19116.1"/>
    <property type="molecule type" value="Genomic_DNA"/>
</dbReference>
<evidence type="ECO:0000256" key="2">
    <source>
        <dbReference type="ARBA" id="ARBA00023125"/>
    </source>
</evidence>
<organism evidence="5 6">
    <name type="scientific">Brevibacterium rongguiense</name>
    <dbReference type="NCBI Taxonomy" id="2695267"/>
    <lineage>
        <taxon>Bacteria</taxon>
        <taxon>Bacillati</taxon>
        <taxon>Actinomycetota</taxon>
        <taxon>Actinomycetes</taxon>
        <taxon>Micrococcales</taxon>
        <taxon>Brevibacteriaceae</taxon>
        <taxon>Brevibacterium</taxon>
    </lineage>
</organism>
<evidence type="ECO:0000256" key="3">
    <source>
        <dbReference type="ARBA" id="ARBA00023163"/>
    </source>
</evidence>
<proteinExistence type="predicted"/>
<dbReference type="Pfam" id="PF13377">
    <property type="entry name" value="Peripla_BP_3"/>
    <property type="match status" value="1"/>
</dbReference>
<reference evidence="5 6" key="1">
    <citation type="submission" date="2020-01" db="EMBL/GenBank/DDBJ databases">
        <authorList>
            <person name="Deng T."/>
        </authorList>
    </citation>
    <scope>NUCLEOTIDE SEQUENCE [LARGE SCALE GENOMIC DNA]</scope>
    <source>
        <strain evidence="5 6">5221</strain>
    </source>
</reference>
<keyword evidence="2" id="KW-0238">DNA-binding</keyword>
<dbReference type="InterPro" id="IPR046335">
    <property type="entry name" value="LacI/GalR-like_sensor"/>
</dbReference>
<dbReference type="PANTHER" id="PTHR30146">
    <property type="entry name" value="LACI-RELATED TRANSCRIPTIONAL REPRESSOR"/>
    <property type="match status" value="1"/>
</dbReference>
<dbReference type="GO" id="GO:0000976">
    <property type="term" value="F:transcription cis-regulatory region binding"/>
    <property type="evidence" value="ECO:0007669"/>
    <property type="project" value="TreeGrafter"/>
</dbReference>
<dbReference type="SUPFAM" id="SSF53822">
    <property type="entry name" value="Periplasmic binding protein-like I"/>
    <property type="match status" value="1"/>
</dbReference>
<evidence type="ECO:0000259" key="4">
    <source>
        <dbReference type="PROSITE" id="PS50932"/>
    </source>
</evidence>
<sequence length="327" mass="33998">MGVRDVARAAGVSVGTVSHVLNHREKVAADTVARVDAAIAELGFVRNGAARQLRSGRSLTVGAVVLDAANPFFADVIRGAEEQADASEHAVLVGTSGADEARERRYLDLFSEQGADGILLSPAAWPPQRLAQIAKRGTPVVLVDAQPEGSALPSVAVDDVAGGALAVSHLIGAGRRRIGFVGGPHRIRQVADRWTGAQQAAELAGGNVELERFDTPATTVLAGRAAGEQLIMRPAPRRPDALFCANDLVAVGVMQALVLAGAAIPDDIALIGYDDIDFAAATMVALSSVRQPARELGATAVRMLLGEDDRTSVTFAPELVVRESTDG</sequence>
<keyword evidence="3" id="KW-0804">Transcription</keyword>
<dbReference type="Proteomes" id="UP000469215">
    <property type="component" value="Unassembled WGS sequence"/>
</dbReference>
<keyword evidence="1" id="KW-0805">Transcription regulation</keyword>
<dbReference type="AlphaFoldDB" id="A0A6N9H5U1"/>
<dbReference type="SMART" id="SM00354">
    <property type="entry name" value="HTH_LACI"/>
    <property type="match status" value="1"/>
</dbReference>
<dbReference type="CDD" id="cd01392">
    <property type="entry name" value="HTH_LacI"/>
    <property type="match status" value="1"/>
</dbReference>